<evidence type="ECO:0000313" key="2">
    <source>
        <dbReference type="Proteomes" id="UP000256845"/>
    </source>
</evidence>
<reference evidence="1 2" key="1">
    <citation type="submission" date="2018-07" db="EMBL/GenBank/DDBJ databases">
        <title>Genomic Encyclopedia of Type Strains, Phase III (KMG-III): the genomes of soil and plant-associated and newly described type strains.</title>
        <authorList>
            <person name="Whitman W."/>
        </authorList>
    </citation>
    <scope>NUCLEOTIDE SEQUENCE [LARGE SCALE GENOMIC DNA]</scope>
    <source>
        <strain evidence="1 2">CECT 8488</strain>
    </source>
</reference>
<proteinExistence type="predicted"/>
<sequence length="112" mass="12514">MFEERLPTHIWIGAQIRRLSAEAVPVAILHKGEANSGLVIVKMNLLGDGFRVFSQARDMDGVMGWMAALKGGTVQETEADAYIERSLKRDPDLWVVEVEDRSGINPFEGRVF</sequence>
<comment type="caution">
    <text evidence="1">The sequence shown here is derived from an EMBL/GenBank/DDBJ whole genome shotgun (WGS) entry which is preliminary data.</text>
</comment>
<keyword evidence="2" id="KW-1185">Reference proteome</keyword>
<dbReference type="AlphaFoldDB" id="A0A3D9HZM2"/>
<dbReference type="OrthoDB" id="9809136at2"/>
<accession>A0A3D9HZM2</accession>
<name>A0A3D9HZM2_9PROT</name>
<evidence type="ECO:0008006" key="3">
    <source>
        <dbReference type="Google" id="ProtNLM"/>
    </source>
</evidence>
<dbReference type="RefSeq" id="WP_115935420.1">
    <property type="nucleotide sequence ID" value="NZ_QRDW01000001.1"/>
</dbReference>
<dbReference type="Pfam" id="PF07372">
    <property type="entry name" value="DUF1491"/>
    <property type="match status" value="1"/>
</dbReference>
<dbReference type="InterPro" id="IPR009964">
    <property type="entry name" value="DUF1491"/>
</dbReference>
<organism evidence="1 2">
    <name type="scientific">Aestuariispira insulae</name>
    <dbReference type="NCBI Taxonomy" id="1461337"/>
    <lineage>
        <taxon>Bacteria</taxon>
        <taxon>Pseudomonadati</taxon>
        <taxon>Pseudomonadota</taxon>
        <taxon>Alphaproteobacteria</taxon>
        <taxon>Rhodospirillales</taxon>
        <taxon>Kiloniellaceae</taxon>
        <taxon>Aestuariispira</taxon>
    </lineage>
</organism>
<dbReference type="Proteomes" id="UP000256845">
    <property type="component" value="Unassembled WGS sequence"/>
</dbReference>
<dbReference type="Gene3D" id="3.40.1530.20">
    <property type="entry name" value="Protein of unknown function (DUF1491)"/>
    <property type="match status" value="1"/>
</dbReference>
<evidence type="ECO:0000313" key="1">
    <source>
        <dbReference type="EMBL" id="RED54356.1"/>
    </source>
</evidence>
<dbReference type="EMBL" id="QRDW01000001">
    <property type="protein sequence ID" value="RED54356.1"/>
    <property type="molecule type" value="Genomic_DNA"/>
</dbReference>
<gene>
    <name evidence="1" type="ORF">DFP90_1011159</name>
</gene>
<protein>
    <recommendedName>
        <fullName evidence="3">DUF1491 family protein</fullName>
    </recommendedName>
</protein>